<sequence>MTTQARAHAAARRMRLFERYALLVVWALLIIGFSLALPNSFPRWGNFSILFASYAPAALLALAIIIPLTSGDYDLSVGAVMTLSSCLIAVLNAWAGLPILLCLLLAVLAGVVVGLFHAFFIVYVRIPSLVVTLGSTSLISGVVQWFTKSSTIGGIDNALIMSVVGGRLFGVPYAFYYAFAAVVILWYVFDYTPLGRRLLFVGRGREVARLNGIAVERVRVGALVASSVVASCAGILYAGVLGSADPYSGLNYLLPAFAAAFLGSTTIMPGRFNPWGAMVAVYFLGTGITGLTMLGIPLWVTNVFNGGALILAVTISQLTRGREAPDIG</sequence>
<comment type="caution">
    <text evidence="7">The sequence shown here is derived from an EMBL/GenBank/DDBJ whole genome shotgun (WGS) entry which is preliminary data.</text>
</comment>
<dbReference type="GO" id="GO:0022857">
    <property type="term" value="F:transmembrane transporter activity"/>
    <property type="evidence" value="ECO:0007669"/>
    <property type="project" value="InterPro"/>
</dbReference>
<feature type="transmembrane region" description="Helical" evidence="6">
    <location>
        <begin position="73"/>
        <end position="91"/>
    </location>
</feature>
<reference evidence="7 8" key="1">
    <citation type="journal article" date="2010" name="J. Bacteriol.">
        <title>Genome sequences of Oceanicola granulosus HTCC2516(T) and Oceanicola batsensis HTCC2597(TDelta).</title>
        <authorList>
            <person name="Thrash J.C."/>
            <person name="Cho J.C."/>
            <person name="Vergin K.L."/>
            <person name="Giovannoni S.J."/>
        </authorList>
    </citation>
    <scope>NUCLEOTIDE SEQUENCE [LARGE SCALE GENOMIC DNA]</scope>
    <source>
        <strain evidence="8">ATCC BAA-863 / DSM 15984 / KCTC 12145 / HTCC2597</strain>
    </source>
</reference>
<feature type="transmembrane region" description="Helical" evidence="6">
    <location>
        <begin position="129"/>
        <end position="147"/>
    </location>
</feature>
<keyword evidence="2" id="KW-1003">Cell membrane</keyword>
<evidence type="ECO:0000256" key="6">
    <source>
        <dbReference type="SAM" id="Phobius"/>
    </source>
</evidence>
<dbReference type="PANTHER" id="PTHR32196">
    <property type="entry name" value="ABC TRANSPORTER PERMEASE PROTEIN YPHD-RELATED-RELATED"/>
    <property type="match status" value="1"/>
</dbReference>
<gene>
    <name evidence="7" type="ORF">OB2597_19016</name>
</gene>
<dbReference type="EMBL" id="AAMO01000008">
    <property type="protein sequence ID" value="EAQ02204.1"/>
    <property type="molecule type" value="Genomic_DNA"/>
</dbReference>
<keyword evidence="3 6" id="KW-0812">Transmembrane</keyword>
<evidence type="ECO:0000256" key="2">
    <source>
        <dbReference type="ARBA" id="ARBA00022475"/>
    </source>
</evidence>
<evidence type="ECO:0000256" key="1">
    <source>
        <dbReference type="ARBA" id="ARBA00004651"/>
    </source>
</evidence>
<dbReference type="GO" id="GO:0005886">
    <property type="term" value="C:plasma membrane"/>
    <property type="evidence" value="ECO:0007669"/>
    <property type="project" value="UniProtKB-SubCell"/>
</dbReference>
<name>A3U0B3_PSEBH</name>
<dbReference type="InterPro" id="IPR001851">
    <property type="entry name" value="ABC_transp_permease"/>
</dbReference>
<feature type="transmembrane region" description="Helical" evidence="6">
    <location>
        <begin position="167"/>
        <end position="189"/>
    </location>
</feature>
<dbReference type="HOGENOM" id="CLU_028880_4_3_5"/>
<keyword evidence="5 6" id="KW-0472">Membrane</keyword>
<dbReference type="RefSeq" id="WP_009803746.1">
    <property type="nucleotide sequence ID" value="NZ_AAMO01000008.1"/>
</dbReference>
<evidence type="ECO:0000313" key="7">
    <source>
        <dbReference type="EMBL" id="EAQ02204.1"/>
    </source>
</evidence>
<keyword evidence="8" id="KW-1185">Reference proteome</keyword>
<dbReference type="STRING" id="252305.OB2597_19016"/>
<comment type="subcellular location">
    <subcellularLocation>
        <location evidence="1">Cell membrane</location>
        <topology evidence="1">Multi-pass membrane protein</topology>
    </subcellularLocation>
</comment>
<keyword evidence="4 6" id="KW-1133">Transmembrane helix</keyword>
<feature type="transmembrane region" description="Helical" evidence="6">
    <location>
        <begin position="20"/>
        <end position="41"/>
    </location>
</feature>
<feature type="transmembrane region" description="Helical" evidence="6">
    <location>
        <begin position="97"/>
        <end position="122"/>
    </location>
</feature>
<dbReference type="Pfam" id="PF02653">
    <property type="entry name" value="BPD_transp_2"/>
    <property type="match status" value="1"/>
</dbReference>
<proteinExistence type="predicted"/>
<organism evidence="7 8">
    <name type="scientific">Pseudooceanicola batsensis (strain ATCC BAA-863 / DSM 15984 / KCTC 12145 / HTCC2597)</name>
    <name type="common">Oceanicola batsensis</name>
    <dbReference type="NCBI Taxonomy" id="252305"/>
    <lineage>
        <taxon>Bacteria</taxon>
        <taxon>Pseudomonadati</taxon>
        <taxon>Pseudomonadota</taxon>
        <taxon>Alphaproteobacteria</taxon>
        <taxon>Rhodobacterales</taxon>
        <taxon>Paracoccaceae</taxon>
        <taxon>Pseudooceanicola</taxon>
    </lineage>
</organism>
<evidence type="ECO:0000256" key="3">
    <source>
        <dbReference type="ARBA" id="ARBA00022692"/>
    </source>
</evidence>
<feature type="transmembrane region" description="Helical" evidence="6">
    <location>
        <begin position="220"/>
        <end position="240"/>
    </location>
</feature>
<feature type="transmembrane region" description="Helical" evidence="6">
    <location>
        <begin position="279"/>
        <end position="300"/>
    </location>
</feature>
<dbReference type="OrthoDB" id="192433at2"/>
<protein>
    <submittedName>
        <fullName evidence="7">Ribose ABC transporter, permease protein</fullName>
    </submittedName>
</protein>
<feature type="transmembrane region" description="Helical" evidence="6">
    <location>
        <begin position="252"/>
        <end position="272"/>
    </location>
</feature>
<evidence type="ECO:0000256" key="5">
    <source>
        <dbReference type="ARBA" id="ARBA00023136"/>
    </source>
</evidence>
<accession>A3U0B3</accession>
<evidence type="ECO:0000256" key="4">
    <source>
        <dbReference type="ARBA" id="ARBA00022989"/>
    </source>
</evidence>
<dbReference type="CDD" id="cd06579">
    <property type="entry name" value="TM_PBP1_transp_AraH_like"/>
    <property type="match status" value="1"/>
</dbReference>
<dbReference type="Proteomes" id="UP000004318">
    <property type="component" value="Unassembled WGS sequence"/>
</dbReference>
<evidence type="ECO:0000313" key="8">
    <source>
        <dbReference type="Proteomes" id="UP000004318"/>
    </source>
</evidence>
<feature type="transmembrane region" description="Helical" evidence="6">
    <location>
        <begin position="47"/>
        <end position="66"/>
    </location>
</feature>
<dbReference type="AlphaFoldDB" id="A3U0B3"/>